<reference evidence="2" key="1">
    <citation type="journal article" date="2011" name="Stand. Genomic Sci.">
        <title>Genome sequence of the filamentous, gliding Thiothrix nivea neotype strain (JP2(T)).</title>
        <authorList>
            <person name="Lapidus A."/>
            <person name="Nolan M."/>
            <person name="Lucas S."/>
            <person name="Glavina Del Rio T."/>
            <person name="Tice H."/>
            <person name="Cheng J.F."/>
            <person name="Tapia R."/>
            <person name="Han C."/>
            <person name="Goodwin L."/>
            <person name="Pitluck S."/>
            <person name="Liolios K."/>
            <person name="Pagani I."/>
            <person name="Ivanova N."/>
            <person name="Huntemann M."/>
            <person name="Mavromatis K."/>
            <person name="Mikhailova N."/>
            <person name="Pati A."/>
            <person name="Chen A."/>
            <person name="Palaniappan K."/>
            <person name="Land M."/>
            <person name="Brambilla E.M."/>
            <person name="Rohde M."/>
            <person name="Abt B."/>
            <person name="Verbarg S."/>
            <person name="Goker M."/>
            <person name="Bristow J."/>
            <person name="Eisen J.A."/>
            <person name="Markowitz V."/>
            <person name="Hugenholtz P."/>
            <person name="Kyrpides N.C."/>
            <person name="Klenk H.P."/>
            <person name="Woyke T."/>
        </authorList>
    </citation>
    <scope>NUCLEOTIDE SEQUENCE [LARGE SCALE GENOMIC DNA]</scope>
    <source>
        <strain evidence="2">ATCC 35100 / DSM 5205 / JP2</strain>
    </source>
</reference>
<dbReference type="OrthoDB" id="7065932at2"/>
<sequence>MSITELLPEVTSLPHADKFRLVQILLEQLAKEEGIALRSPASGEAPKPVGRVYHSGRKDVSATARSRLFEGRAEAISSFPI</sequence>
<protein>
    <submittedName>
        <fullName evidence="1">Uncharacterized protein</fullName>
    </submittedName>
</protein>
<proteinExistence type="predicted"/>
<accession>A0A656HF40</accession>
<name>A0A656HF40_THINJ</name>
<dbReference type="EMBL" id="JH651384">
    <property type="protein sequence ID" value="EIJ34973.1"/>
    <property type="molecule type" value="Genomic_DNA"/>
</dbReference>
<keyword evidence="2" id="KW-1185">Reference proteome</keyword>
<dbReference type="Proteomes" id="UP000005317">
    <property type="component" value="Unassembled WGS sequence"/>
</dbReference>
<gene>
    <name evidence="1" type="ORF">Thini_2421</name>
</gene>
<dbReference type="RefSeq" id="WP_002708890.1">
    <property type="nucleotide sequence ID" value="NZ_JH651384.1"/>
</dbReference>
<evidence type="ECO:0000313" key="1">
    <source>
        <dbReference type="EMBL" id="EIJ34973.1"/>
    </source>
</evidence>
<organism evidence="1 2">
    <name type="scientific">Thiothrix nivea (strain ATCC 35100 / DSM 5205 / JP2)</name>
    <dbReference type="NCBI Taxonomy" id="870187"/>
    <lineage>
        <taxon>Bacteria</taxon>
        <taxon>Pseudomonadati</taxon>
        <taxon>Pseudomonadota</taxon>
        <taxon>Gammaproteobacteria</taxon>
        <taxon>Thiotrichales</taxon>
        <taxon>Thiotrichaceae</taxon>
        <taxon>Thiothrix</taxon>
    </lineage>
</organism>
<dbReference type="AlphaFoldDB" id="A0A656HF40"/>
<evidence type="ECO:0000313" key="2">
    <source>
        <dbReference type="Proteomes" id="UP000005317"/>
    </source>
</evidence>